<evidence type="ECO:0000313" key="3">
    <source>
        <dbReference type="Proteomes" id="UP000198781"/>
    </source>
</evidence>
<dbReference type="AlphaFoldDB" id="A0A1G6PUD2"/>
<protein>
    <submittedName>
        <fullName evidence="2">NIPSNAP protein</fullName>
    </submittedName>
</protein>
<dbReference type="Gene3D" id="3.30.70.100">
    <property type="match status" value="1"/>
</dbReference>
<organism evidence="2 3">
    <name type="scientific">Paracidovorax valerianellae</name>
    <dbReference type="NCBI Taxonomy" id="187868"/>
    <lineage>
        <taxon>Bacteria</taxon>
        <taxon>Pseudomonadati</taxon>
        <taxon>Pseudomonadota</taxon>
        <taxon>Betaproteobacteria</taxon>
        <taxon>Burkholderiales</taxon>
        <taxon>Comamonadaceae</taxon>
        <taxon>Paracidovorax</taxon>
    </lineage>
</organism>
<accession>A0A1G6PUD2</accession>
<gene>
    <name evidence="2" type="ORF">SAMN05192589_103327</name>
</gene>
<evidence type="ECO:0000313" key="2">
    <source>
        <dbReference type="EMBL" id="SDC82997.1"/>
    </source>
</evidence>
<feature type="domain" description="NIPSNAP" evidence="1">
    <location>
        <begin position="20"/>
        <end position="109"/>
    </location>
</feature>
<sequence>MSTIATAIPSAPPLADCSIVEFRQYALHPGQREMLIDLFDREFLETQEREGMRVIGQFIDLDRPDLFVWLRGFADMPARQRALAAFYGGPVWAAHRDAANATMVDSDNVLLLHPAWPGAATGLPANRAAAGANGLAHDVLDATVFYLNEPATPALLDHCRHHMDPVLRTGGARHTAWYASDASPNTFPRLPVREGEPVLLGLALFDDAQALDNFANSSAWQRDVAPGLASWLAKAPESHRLQPTAHSALHA</sequence>
<dbReference type="InterPro" id="IPR012577">
    <property type="entry name" value="NIPSNAP"/>
</dbReference>
<dbReference type="Proteomes" id="UP000198781">
    <property type="component" value="Unassembled WGS sequence"/>
</dbReference>
<dbReference type="EMBL" id="FMZC01000003">
    <property type="protein sequence ID" value="SDC82997.1"/>
    <property type="molecule type" value="Genomic_DNA"/>
</dbReference>
<evidence type="ECO:0000259" key="1">
    <source>
        <dbReference type="Pfam" id="PF07978"/>
    </source>
</evidence>
<dbReference type="RefSeq" id="WP_175537686.1">
    <property type="nucleotide sequence ID" value="NZ_FMZC01000003.1"/>
</dbReference>
<proteinExistence type="predicted"/>
<dbReference type="InterPro" id="IPR011008">
    <property type="entry name" value="Dimeric_a/b-barrel"/>
</dbReference>
<dbReference type="SUPFAM" id="SSF54909">
    <property type="entry name" value="Dimeric alpha+beta barrel"/>
    <property type="match status" value="1"/>
</dbReference>
<dbReference type="STRING" id="187868.SAMN05192589_103327"/>
<keyword evidence="3" id="KW-1185">Reference proteome</keyword>
<dbReference type="Pfam" id="PF07978">
    <property type="entry name" value="NIPSNAP"/>
    <property type="match status" value="1"/>
</dbReference>
<reference evidence="2 3" key="1">
    <citation type="submission" date="2016-10" db="EMBL/GenBank/DDBJ databases">
        <authorList>
            <person name="de Groot N.N."/>
        </authorList>
    </citation>
    <scope>NUCLEOTIDE SEQUENCE [LARGE SCALE GENOMIC DNA]</scope>
    <source>
        <strain evidence="2 3">DSM 16619</strain>
    </source>
</reference>
<name>A0A1G6PUD2_9BURK</name>